<evidence type="ECO:0000256" key="2">
    <source>
        <dbReference type="ARBA" id="ARBA00022679"/>
    </source>
</evidence>
<dbReference type="Gene3D" id="3.20.200.10">
    <property type="entry name" value="MHCK/EF2 kinase"/>
    <property type="match status" value="1"/>
</dbReference>
<dbReference type="AlphaFoldDB" id="A0AAD9URK7"/>
<dbReference type="EMBL" id="JARQWQ010000196">
    <property type="protein sequence ID" value="KAK2547263.1"/>
    <property type="molecule type" value="Genomic_DNA"/>
</dbReference>
<gene>
    <name evidence="8" type="ORF">P5673_032850</name>
</gene>
<evidence type="ECO:0000259" key="7">
    <source>
        <dbReference type="PROSITE" id="PS51158"/>
    </source>
</evidence>
<dbReference type="SUPFAM" id="SSF56112">
    <property type="entry name" value="Protein kinase-like (PK-like)"/>
    <property type="match status" value="1"/>
</dbReference>
<comment type="caution">
    <text evidence="8">The sequence shown here is derived from an EMBL/GenBank/DDBJ whole genome shotgun (WGS) entry which is preliminary data.</text>
</comment>
<evidence type="ECO:0000256" key="6">
    <source>
        <dbReference type="SAM" id="MobiDB-lite"/>
    </source>
</evidence>
<keyword evidence="4" id="KW-0418">Kinase</keyword>
<dbReference type="PROSITE" id="PS51158">
    <property type="entry name" value="ALPHA_KINASE"/>
    <property type="match status" value="1"/>
</dbReference>
<evidence type="ECO:0000256" key="4">
    <source>
        <dbReference type="ARBA" id="ARBA00022777"/>
    </source>
</evidence>
<evidence type="ECO:0000256" key="1">
    <source>
        <dbReference type="ARBA" id="ARBA00022527"/>
    </source>
</evidence>
<dbReference type="GO" id="GO:0005524">
    <property type="term" value="F:ATP binding"/>
    <property type="evidence" value="ECO:0007669"/>
    <property type="project" value="UniProtKB-KW"/>
</dbReference>
<dbReference type="SMART" id="SM00811">
    <property type="entry name" value="Alpha_kinase"/>
    <property type="match status" value="1"/>
</dbReference>
<dbReference type="InterPro" id="IPR004166">
    <property type="entry name" value="a-kinase_dom"/>
</dbReference>
<dbReference type="Pfam" id="PF02816">
    <property type="entry name" value="Alpha_kinase"/>
    <property type="match status" value="1"/>
</dbReference>
<sequence length="436" mass="48857">MVDKGWKDFQAEMRRKRVGKCAGKGKDDKSCRDELTVQRLSSEVAGKQQKYTRIGPREFVDFSGRELTIANIKEACTSHFASKIGAGMVCDILAGEQGPSCGTVKQIPNTKLIHVRFIDETEVEIEGKCDDTQSDSEDTGRKKTLKRNQGNAASVSKVTQSLPSPSKKGKMENTKSRVIPKSLSVSAILNLGHVVKSGTTMVNLNTFHLDTMVWSNVDIPVEFQISKDLLGQGGFRKAYRAKSNTQEFSNSEWVVKKYKKSVLKEIEAINQTVEQHTRKVVQMHHLARNFAAQLRQVALDQDLRDLFDETFSYKTTYLGKLPDGEFVTVEEFVEGKMGKLVNNDGTPCGNKEDVILQKAECLVHFSYEKSNYQVMLLDVQGVNYELFDPEIASAELLDGQNEVVFTTGNLSATAIENFKVNHTCNFYCRCLSLKEF</sequence>
<accession>A0AAD9URK7</accession>
<reference evidence="8" key="2">
    <citation type="journal article" date="2023" name="Science">
        <title>Genomic signatures of disease resistance in endangered staghorn corals.</title>
        <authorList>
            <person name="Vollmer S.V."/>
            <person name="Selwyn J.D."/>
            <person name="Despard B.A."/>
            <person name="Roesel C.L."/>
        </authorList>
    </citation>
    <scope>NUCLEOTIDE SEQUENCE</scope>
    <source>
        <strain evidence="8">K2</strain>
    </source>
</reference>
<feature type="compositionally biased region" description="Polar residues" evidence="6">
    <location>
        <begin position="147"/>
        <end position="164"/>
    </location>
</feature>
<evidence type="ECO:0000313" key="8">
    <source>
        <dbReference type="EMBL" id="KAK2547263.1"/>
    </source>
</evidence>
<keyword evidence="2" id="KW-0808">Transferase</keyword>
<dbReference type="PANTHER" id="PTHR45992">
    <property type="entry name" value="EUKARYOTIC ELONGATION FACTOR 2 KINASE-RELATED"/>
    <property type="match status" value="1"/>
</dbReference>
<evidence type="ECO:0000256" key="3">
    <source>
        <dbReference type="ARBA" id="ARBA00022741"/>
    </source>
</evidence>
<dbReference type="Proteomes" id="UP001249851">
    <property type="component" value="Unassembled WGS sequence"/>
</dbReference>
<protein>
    <submittedName>
        <fullName evidence="8">Transient receptor potential cation channel subfamily M member 6</fullName>
    </submittedName>
</protein>
<keyword evidence="9" id="KW-1185">Reference proteome</keyword>
<dbReference type="CDD" id="cd04515">
    <property type="entry name" value="Alpha_kinase"/>
    <property type="match status" value="1"/>
</dbReference>
<reference evidence="8" key="1">
    <citation type="journal article" date="2023" name="G3 (Bethesda)">
        <title>Whole genome assembly and annotation of the endangered Caribbean coral Acropora cervicornis.</title>
        <authorList>
            <person name="Selwyn J.D."/>
            <person name="Vollmer S.V."/>
        </authorList>
    </citation>
    <scope>NUCLEOTIDE SEQUENCE</scope>
    <source>
        <strain evidence="8">K2</strain>
    </source>
</reference>
<evidence type="ECO:0000256" key="5">
    <source>
        <dbReference type="ARBA" id="ARBA00022840"/>
    </source>
</evidence>
<keyword evidence="8" id="KW-0675">Receptor</keyword>
<evidence type="ECO:0000313" key="9">
    <source>
        <dbReference type="Proteomes" id="UP001249851"/>
    </source>
</evidence>
<keyword evidence="5" id="KW-0067">ATP-binding</keyword>
<dbReference type="GO" id="GO:0004674">
    <property type="term" value="F:protein serine/threonine kinase activity"/>
    <property type="evidence" value="ECO:0007669"/>
    <property type="project" value="UniProtKB-KW"/>
</dbReference>
<keyword evidence="3" id="KW-0547">Nucleotide-binding</keyword>
<keyword evidence="1" id="KW-0723">Serine/threonine-protein kinase</keyword>
<proteinExistence type="predicted"/>
<feature type="domain" description="Alpha-type protein kinase" evidence="7">
    <location>
        <begin position="206"/>
        <end position="436"/>
    </location>
</feature>
<name>A0AAD9URK7_ACRCE</name>
<dbReference type="InterPro" id="IPR011009">
    <property type="entry name" value="Kinase-like_dom_sf"/>
</dbReference>
<organism evidence="8 9">
    <name type="scientific">Acropora cervicornis</name>
    <name type="common">Staghorn coral</name>
    <dbReference type="NCBI Taxonomy" id="6130"/>
    <lineage>
        <taxon>Eukaryota</taxon>
        <taxon>Metazoa</taxon>
        <taxon>Cnidaria</taxon>
        <taxon>Anthozoa</taxon>
        <taxon>Hexacorallia</taxon>
        <taxon>Scleractinia</taxon>
        <taxon>Astrocoeniina</taxon>
        <taxon>Acroporidae</taxon>
        <taxon>Acropora</taxon>
    </lineage>
</organism>
<dbReference type="InterPro" id="IPR051852">
    <property type="entry name" value="Alpha-type_PK"/>
</dbReference>
<feature type="region of interest" description="Disordered" evidence="6">
    <location>
        <begin position="128"/>
        <end position="175"/>
    </location>
</feature>